<comment type="similarity">
    <text evidence="3">Belongs to the HARBI1 family.</text>
</comment>
<comment type="cofactor">
    <cofactor evidence="1">
        <name>a divalent metal cation</name>
        <dbReference type="ChEBI" id="CHEBI:60240"/>
    </cofactor>
</comment>
<protein>
    <recommendedName>
        <fullName evidence="8">DDE Tnp4 domain-containing protein</fullName>
    </recommendedName>
</protein>
<dbReference type="EMBL" id="CAVLGL010000087">
    <property type="protein sequence ID" value="CAK1592524.1"/>
    <property type="molecule type" value="Genomic_DNA"/>
</dbReference>
<dbReference type="GO" id="GO:0004518">
    <property type="term" value="F:nuclease activity"/>
    <property type="evidence" value="ECO:0007669"/>
    <property type="project" value="UniProtKB-KW"/>
</dbReference>
<evidence type="ECO:0000313" key="9">
    <source>
        <dbReference type="EMBL" id="CAK1592524.1"/>
    </source>
</evidence>
<name>A0AAV1LER5_9NEOP</name>
<keyword evidence="7" id="KW-0539">Nucleus</keyword>
<evidence type="ECO:0000259" key="8">
    <source>
        <dbReference type="Pfam" id="PF13359"/>
    </source>
</evidence>
<dbReference type="Pfam" id="PF13359">
    <property type="entry name" value="DDE_Tnp_4"/>
    <property type="match status" value="1"/>
</dbReference>
<gene>
    <name evidence="9" type="ORF">PARMNEM_LOCUS12462</name>
</gene>
<dbReference type="GO" id="GO:0005634">
    <property type="term" value="C:nucleus"/>
    <property type="evidence" value="ECO:0007669"/>
    <property type="project" value="UniProtKB-SubCell"/>
</dbReference>
<dbReference type="AlphaFoldDB" id="A0AAV1LER5"/>
<evidence type="ECO:0000256" key="6">
    <source>
        <dbReference type="ARBA" id="ARBA00022801"/>
    </source>
</evidence>
<dbReference type="PANTHER" id="PTHR22930:SF269">
    <property type="entry name" value="NUCLEASE HARBI1-LIKE PROTEIN"/>
    <property type="match status" value="1"/>
</dbReference>
<evidence type="ECO:0000256" key="3">
    <source>
        <dbReference type="ARBA" id="ARBA00006958"/>
    </source>
</evidence>
<reference evidence="9 10" key="1">
    <citation type="submission" date="2023-11" db="EMBL/GenBank/DDBJ databases">
        <authorList>
            <person name="Hedman E."/>
            <person name="Englund M."/>
            <person name="Stromberg M."/>
            <person name="Nyberg Akerstrom W."/>
            <person name="Nylinder S."/>
            <person name="Jareborg N."/>
            <person name="Kallberg Y."/>
            <person name="Kronander E."/>
        </authorList>
    </citation>
    <scope>NUCLEOTIDE SEQUENCE [LARGE SCALE GENOMIC DNA]</scope>
</reference>
<keyword evidence="10" id="KW-1185">Reference proteome</keyword>
<evidence type="ECO:0000256" key="2">
    <source>
        <dbReference type="ARBA" id="ARBA00004123"/>
    </source>
</evidence>
<dbReference type="PANTHER" id="PTHR22930">
    <property type="match status" value="1"/>
</dbReference>
<sequence length="330" mass="38188">MKVKTFDELLSKLENHLKHCSIYREIIPQVERLAVTLRFLATGNTYIDLHYHYRLGESTIGKIVTEVCTKIWDVLHDETLRLPSSHKDWLRIAAGFESRANFPNCVGAIDGKHVRIICPAFGGSLFSNYKKYYSIVLLAMCDANYCFKYINVGACGTDSDFIIFRDSNLYAKLQIGKINLPEPRQVANSWTPFPYIIVGDAAFGISRHILRPYARRYMTHKKKIFNYRLSRTRRYIESTFGIMSNKFEVFHWTSLINSIKIVKACCVLHNFIRVFDGYDVIDTMSIVGLENVSLNSYNIMNRTGDTLRDLFANYFVSPEGSLPWQNQYIY</sequence>
<dbReference type="InterPro" id="IPR027806">
    <property type="entry name" value="HARBI1_dom"/>
</dbReference>
<keyword evidence="5" id="KW-0479">Metal-binding</keyword>
<comment type="caution">
    <text evidence="9">The sequence shown here is derived from an EMBL/GenBank/DDBJ whole genome shotgun (WGS) entry which is preliminary data.</text>
</comment>
<keyword evidence="4" id="KW-0540">Nuclease</keyword>
<evidence type="ECO:0000256" key="4">
    <source>
        <dbReference type="ARBA" id="ARBA00022722"/>
    </source>
</evidence>
<keyword evidence="6" id="KW-0378">Hydrolase</keyword>
<dbReference type="Proteomes" id="UP001314205">
    <property type="component" value="Unassembled WGS sequence"/>
</dbReference>
<dbReference type="InterPro" id="IPR045249">
    <property type="entry name" value="HARBI1-like"/>
</dbReference>
<accession>A0AAV1LER5</accession>
<evidence type="ECO:0000256" key="5">
    <source>
        <dbReference type="ARBA" id="ARBA00022723"/>
    </source>
</evidence>
<evidence type="ECO:0000313" key="10">
    <source>
        <dbReference type="Proteomes" id="UP001314205"/>
    </source>
</evidence>
<evidence type="ECO:0000256" key="7">
    <source>
        <dbReference type="ARBA" id="ARBA00023242"/>
    </source>
</evidence>
<dbReference type="GO" id="GO:0016787">
    <property type="term" value="F:hydrolase activity"/>
    <property type="evidence" value="ECO:0007669"/>
    <property type="project" value="UniProtKB-KW"/>
</dbReference>
<feature type="domain" description="DDE Tnp4" evidence="8">
    <location>
        <begin position="109"/>
        <end position="270"/>
    </location>
</feature>
<organism evidence="9 10">
    <name type="scientific">Parnassius mnemosyne</name>
    <name type="common">clouded apollo</name>
    <dbReference type="NCBI Taxonomy" id="213953"/>
    <lineage>
        <taxon>Eukaryota</taxon>
        <taxon>Metazoa</taxon>
        <taxon>Ecdysozoa</taxon>
        <taxon>Arthropoda</taxon>
        <taxon>Hexapoda</taxon>
        <taxon>Insecta</taxon>
        <taxon>Pterygota</taxon>
        <taxon>Neoptera</taxon>
        <taxon>Endopterygota</taxon>
        <taxon>Lepidoptera</taxon>
        <taxon>Glossata</taxon>
        <taxon>Ditrysia</taxon>
        <taxon>Papilionoidea</taxon>
        <taxon>Papilionidae</taxon>
        <taxon>Parnassiinae</taxon>
        <taxon>Parnassini</taxon>
        <taxon>Parnassius</taxon>
        <taxon>Driopa</taxon>
    </lineage>
</organism>
<dbReference type="GO" id="GO:0046872">
    <property type="term" value="F:metal ion binding"/>
    <property type="evidence" value="ECO:0007669"/>
    <property type="project" value="UniProtKB-KW"/>
</dbReference>
<comment type="subcellular location">
    <subcellularLocation>
        <location evidence="2">Nucleus</location>
    </subcellularLocation>
</comment>
<proteinExistence type="inferred from homology"/>
<evidence type="ECO:0000256" key="1">
    <source>
        <dbReference type="ARBA" id="ARBA00001968"/>
    </source>
</evidence>